<dbReference type="SMART" id="SM00822">
    <property type="entry name" value="PKS_KR"/>
    <property type="match status" value="1"/>
</dbReference>
<reference evidence="6" key="2">
    <citation type="submission" date="2020-09" db="EMBL/GenBank/DDBJ databases">
        <authorList>
            <person name="Sun Q."/>
            <person name="Ohkuma M."/>
        </authorList>
    </citation>
    <scope>NUCLEOTIDE SEQUENCE</scope>
    <source>
        <strain evidence="6">JCM 4434</strain>
    </source>
</reference>
<organism evidence="6 7">
    <name type="scientific">Kitasatospora aureofaciens</name>
    <name type="common">Streptomyces aureofaciens</name>
    <dbReference type="NCBI Taxonomy" id="1894"/>
    <lineage>
        <taxon>Bacteria</taxon>
        <taxon>Bacillati</taxon>
        <taxon>Actinomycetota</taxon>
        <taxon>Actinomycetes</taxon>
        <taxon>Kitasatosporales</taxon>
        <taxon>Streptomycetaceae</taxon>
        <taxon>Kitasatospora</taxon>
    </lineage>
</organism>
<dbReference type="Gene3D" id="3.40.50.720">
    <property type="entry name" value="NAD(P)-binding Rossmann-like Domain"/>
    <property type="match status" value="1"/>
</dbReference>
<gene>
    <name evidence="6" type="primary">atsC</name>
    <name evidence="6" type="ORF">GCM10010502_12480</name>
</gene>
<proteinExistence type="inferred from homology"/>
<dbReference type="InterPro" id="IPR020904">
    <property type="entry name" value="Sc_DH/Rdtase_CS"/>
</dbReference>
<name>A0A8H9LPU8_KITAU</name>
<accession>A0A8H9LPU8</accession>
<comment type="caution">
    <text evidence="6">The sequence shown here is derived from an EMBL/GenBank/DDBJ whole genome shotgun (WGS) entry which is preliminary data.</text>
</comment>
<comment type="similarity">
    <text evidence="1 4">Belongs to the short-chain dehydrogenases/reductases (SDR) family.</text>
</comment>
<dbReference type="PRINTS" id="PR00080">
    <property type="entry name" value="SDRFAMILY"/>
</dbReference>
<dbReference type="PANTHER" id="PTHR43490:SF99">
    <property type="entry name" value="SHORT-CHAIN DEHYDROGENASE_REDUCTASE"/>
    <property type="match status" value="1"/>
</dbReference>
<dbReference type="SUPFAM" id="SSF51735">
    <property type="entry name" value="NAD(P)-binding Rossmann-fold domains"/>
    <property type="match status" value="1"/>
</dbReference>
<dbReference type="Pfam" id="PF00106">
    <property type="entry name" value="adh_short"/>
    <property type="match status" value="1"/>
</dbReference>
<evidence type="ECO:0000256" key="4">
    <source>
        <dbReference type="RuleBase" id="RU000363"/>
    </source>
</evidence>
<dbReference type="PANTHER" id="PTHR43490">
    <property type="entry name" value="(+)-NEOMENTHOL DEHYDROGENASE"/>
    <property type="match status" value="1"/>
</dbReference>
<evidence type="ECO:0000256" key="1">
    <source>
        <dbReference type="ARBA" id="ARBA00006484"/>
    </source>
</evidence>
<dbReference type="GO" id="GO:0016491">
    <property type="term" value="F:oxidoreductase activity"/>
    <property type="evidence" value="ECO:0007669"/>
    <property type="project" value="UniProtKB-KW"/>
</dbReference>
<evidence type="ECO:0000256" key="2">
    <source>
        <dbReference type="ARBA" id="ARBA00022857"/>
    </source>
</evidence>
<dbReference type="EMBL" id="BMUB01000002">
    <property type="protein sequence ID" value="GGU63067.1"/>
    <property type="molecule type" value="Genomic_DNA"/>
</dbReference>
<dbReference type="Proteomes" id="UP000610124">
    <property type="component" value="Unassembled WGS sequence"/>
</dbReference>
<evidence type="ECO:0000256" key="3">
    <source>
        <dbReference type="ARBA" id="ARBA00023002"/>
    </source>
</evidence>
<dbReference type="InterPro" id="IPR057326">
    <property type="entry name" value="KR_dom"/>
</dbReference>
<reference evidence="6" key="1">
    <citation type="journal article" date="2014" name="Int. J. Syst. Evol. Microbiol.">
        <title>Complete genome sequence of Corynebacterium casei LMG S-19264T (=DSM 44701T), isolated from a smear-ripened cheese.</title>
        <authorList>
            <consortium name="US DOE Joint Genome Institute (JGI-PGF)"/>
            <person name="Walter F."/>
            <person name="Albersmeier A."/>
            <person name="Kalinowski J."/>
            <person name="Ruckert C."/>
        </authorList>
    </citation>
    <scope>NUCLEOTIDE SEQUENCE</scope>
    <source>
        <strain evidence="6">JCM 4434</strain>
    </source>
</reference>
<dbReference type="PROSITE" id="PS00061">
    <property type="entry name" value="ADH_SHORT"/>
    <property type="match status" value="1"/>
</dbReference>
<protein>
    <submittedName>
        <fullName evidence="6">Short-chain dehydrogenase</fullName>
    </submittedName>
</protein>
<sequence length="262" mass="27180">MLSRASYGPAKVVHMNDNHGNHRIVLITGANKGIGLATAGELARAGHTVLIGARDPERGAAAATGLAEQGLDARSVRLDVTDPATIAAAAELIAAEYGRLDTLVNNAGITRDFGTTPETLPLDDLRETYETNVFGVVAVTNAMLPPLRRSPAGLIGNVSSGLGSSAVLTDLDHPAGEHAMLLGYNTSKAALNAVTLVYARSLRDAGIKVSSLEPGHCATDLNHHSGPSSVEEGGRRIARQLGEALAGPSGQFFHPEGGNYPW</sequence>
<feature type="domain" description="Ketoreductase" evidence="5">
    <location>
        <begin position="23"/>
        <end position="177"/>
    </location>
</feature>
<evidence type="ECO:0000259" key="5">
    <source>
        <dbReference type="SMART" id="SM00822"/>
    </source>
</evidence>
<dbReference type="InterPro" id="IPR036291">
    <property type="entry name" value="NAD(P)-bd_dom_sf"/>
</dbReference>
<keyword evidence="2" id="KW-0521">NADP</keyword>
<dbReference type="PRINTS" id="PR00081">
    <property type="entry name" value="GDHRDH"/>
</dbReference>
<dbReference type="AlphaFoldDB" id="A0A8H9LPU8"/>
<dbReference type="InterPro" id="IPR002347">
    <property type="entry name" value="SDR_fam"/>
</dbReference>
<keyword evidence="3" id="KW-0560">Oxidoreductase</keyword>
<evidence type="ECO:0000313" key="7">
    <source>
        <dbReference type="Proteomes" id="UP000610124"/>
    </source>
</evidence>
<evidence type="ECO:0000313" key="6">
    <source>
        <dbReference type="EMBL" id="GGU63067.1"/>
    </source>
</evidence>